<sequence>MVISKNKRPLICKKQVCGQLRLVKVVRRYESPKNHLTEARDKFREHNSPEHSFLNEYYLLFGLLRLIAIKVVEHAEGEKKTNSEERSASNELANKVKIYMQCLPLETAENPPKMSFFKKTLLQENGLTLWKIYVMDRSLVIGTFGTFLTYGILLGSLGKNEA</sequence>
<keyword evidence="1" id="KW-0472">Membrane</keyword>
<name>A0A8X6L6M9_TRICU</name>
<organism evidence="2 3">
    <name type="scientific">Trichonephila clavata</name>
    <name type="common">Joro spider</name>
    <name type="synonym">Nephila clavata</name>
    <dbReference type="NCBI Taxonomy" id="2740835"/>
    <lineage>
        <taxon>Eukaryota</taxon>
        <taxon>Metazoa</taxon>
        <taxon>Ecdysozoa</taxon>
        <taxon>Arthropoda</taxon>
        <taxon>Chelicerata</taxon>
        <taxon>Arachnida</taxon>
        <taxon>Araneae</taxon>
        <taxon>Araneomorphae</taxon>
        <taxon>Entelegynae</taxon>
        <taxon>Araneoidea</taxon>
        <taxon>Nephilidae</taxon>
        <taxon>Trichonephila</taxon>
    </lineage>
</organism>
<reference evidence="2" key="1">
    <citation type="submission" date="2020-07" db="EMBL/GenBank/DDBJ databases">
        <title>Multicomponent nature underlies the extraordinary mechanical properties of spider dragline silk.</title>
        <authorList>
            <person name="Kono N."/>
            <person name="Nakamura H."/>
            <person name="Mori M."/>
            <person name="Yoshida Y."/>
            <person name="Ohtoshi R."/>
            <person name="Malay A.D."/>
            <person name="Moran D.A.P."/>
            <person name="Tomita M."/>
            <person name="Numata K."/>
            <person name="Arakawa K."/>
        </authorList>
    </citation>
    <scope>NUCLEOTIDE SEQUENCE</scope>
</reference>
<evidence type="ECO:0000313" key="2">
    <source>
        <dbReference type="EMBL" id="GFQ95778.1"/>
    </source>
</evidence>
<accession>A0A8X6L6M9</accession>
<keyword evidence="1" id="KW-1133">Transmembrane helix</keyword>
<proteinExistence type="predicted"/>
<protein>
    <submittedName>
        <fullName evidence="2">Uncharacterized protein</fullName>
    </submittedName>
</protein>
<comment type="caution">
    <text evidence="2">The sequence shown here is derived from an EMBL/GenBank/DDBJ whole genome shotgun (WGS) entry which is preliminary data.</text>
</comment>
<feature type="transmembrane region" description="Helical" evidence="1">
    <location>
        <begin position="139"/>
        <end position="158"/>
    </location>
</feature>
<dbReference type="EMBL" id="BMAO01034319">
    <property type="protein sequence ID" value="GFQ95778.1"/>
    <property type="molecule type" value="Genomic_DNA"/>
</dbReference>
<evidence type="ECO:0000313" key="3">
    <source>
        <dbReference type="Proteomes" id="UP000887116"/>
    </source>
</evidence>
<keyword evidence="1" id="KW-0812">Transmembrane</keyword>
<dbReference type="Proteomes" id="UP000887116">
    <property type="component" value="Unassembled WGS sequence"/>
</dbReference>
<keyword evidence="3" id="KW-1185">Reference proteome</keyword>
<gene>
    <name evidence="2" type="ORF">TNCT_205291</name>
</gene>
<evidence type="ECO:0000256" key="1">
    <source>
        <dbReference type="SAM" id="Phobius"/>
    </source>
</evidence>
<dbReference type="AlphaFoldDB" id="A0A8X6L6M9"/>